<proteinExistence type="predicted"/>
<dbReference type="RefSeq" id="WP_089944967.1">
    <property type="nucleotide sequence ID" value="NZ_FNOI01000001.1"/>
</dbReference>
<protein>
    <recommendedName>
        <fullName evidence="3">Gene transfer agent protein</fullName>
    </recommendedName>
</protein>
<dbReference type="Pfam" id="PF11367">
    <property type="entry name" value="Tail_completion_gp17"/>
    <property type="match status" value="1"/>
</dbReference>
<dbReference type="Proteomes" id="UP000199441">
    <property type="component" value="Unassembled WGS sequence"/>
</dbReference>
<evidence type="ECO:0008006" key="3">
    <source>
        <dbReference type="Google" id="ProtNLM"/>
    </source>
</evidence>
<sequence>MTYAVSAALQAGVYGALAGDATLSALVGGAIFDAEPAGSLPELYVTLGPEAVRAGSDGSGGGAVHEFVISVVTDAAGFTTAKRAGVLVCDVLIDAELALERGRLVSCRFLKAKATRAENGSARRIDLTFRARVDDG</sequence>
<keyword evidence="2" id="KW-1185">Reference proteome</keyword>
<reference evidence="2" key="1">
    <citation type="submission" date="2016-10" db="EMBL/GenBank/DDBJ databases">
        <authorList>
            <person name="Varghese N."/>
            <person name="Submissions S."/>
        </authorList>
    </citation>
    <scope>NUCLEOTIDE SEQUENCE [LARGE SCALE GENOMIC DNA]</scope>
    <source>
        <strain evidence="2">DSM 26922</strain>
    </source>
</reference>
<dbReference type="Gene3D" id="3.30.2000.30">
    <property type="match status" value="1"/>
</dbReference>
<evidence type="ECO:0000313" key="1">
    <source>
        <dbReference type="EMBL" id="SDW33400.1"/>
    </source>
</evidence>
<organism evidence="1 2">
    <name type="scientific">Litoreibacter albidus</name>
    <dbReference type="NCBI Taxonomy" id="670155"/>
    <lineage>
        <taxon>Bacteria</taxon>
        <taxon>Pseudomonadati</taxon>
        <taxon>Pseudomonadota</taxon>
        <taxon>Alphaproteobacteria</taxon>
        <taxon>Rhodobacterales</taxon>
        <taxon>Roseobacteraceae</taxon>
        <taxon>Litoreibacter</taxon>
    </lineage>
</organism>
<name>A0A1H2SP74_9RHOB</name>
<dbReference type="STRING" id="670155.SAMN04488001_0884"/>
<dbReference type="EMBL" id="FNOI01000001">
    <property type="protein sequence ID" value="SDW33400.1"/>
    <property type="molecule type" value="Genomic_DNA"/>
</dbReference>
<dbReference type="OrthoDB" id="7644395at2"/>
<dbReference type="AlphaFoldDB" id="A0A1H2SP74"/>
<dbReference type="InterPro" id="IPR021508">
    <property type="entry name" value="Gp17-like"/>
</dbReference>
<evidence type="ECO:0000313" key="2">
    <source>
        <dbReference type="Proteomes" id="UP000199441"/>
    </source>
</evidence>
<accession>A0A1H2SP74</accession>
<dbReference type="InterPro" id="IPR053745">
    <property type="entry name" value="Viral_Tail_Comp_sf"/>
</dbReference>
<gene>
    <name evidence="1" type="ORF">SAMN04488001_0884</name>
</gene>